<gene>
    <name evidence="1" type="ORF">HHE01_09680</name>
</gene>
<name>A0A0K2XXX5_HELHE</name>
<sequence length="45" mass="5139">MHAKKLELKIDETIAIEMSSTKTQAKRRIEELKAKLQKGDTLIVT</sequence>
<dbReference type="Proteomes" id="UP000046090">
    <property type="component" value="Unassembled WGS sequence"/>
</dbReference>
<reference evidence="2" key="1">
    <citation type="submission" date="2014-12" db="EMBL/GenBank/DDBJ databases">
        <authorList>
            <person name="Smet A."/>
        </authorList>
    </citation>
    <scope>NUCLEOTIDE SEQUENCE [LARGE SCALE GENOMIC DNA]</scope>
</reference>
<organism evidence="1 2">
    <name type="scientific">Helicobacter heilmannii</name>
    <dbReference type="NCBI Taxonomy" id="35817"/>
    <lineage>
        <taxon>Bacteria</taxon>
        <taxon>Pseudomonadati</taxon>
        <taxon>Campylobacterota</taxon>
        <taxon>Epsilonproteobacteria</taxon>
        <taxon>Campylobacterales</taxon>
        <taxon>Helicobacteraceae</taxon>
        <taxon>Helicobacter</taxon>
    </lineage>
</organism>
<dbReference type="EMBL" id="CDMK01000001">
    <property type="protein sequence ID" value="CRI34122.1"/>
    <property type="molecule type" value="Genomic_DNA"/>
</dbReference>
<dbReference type="GeneID" id="76197875"/>
<evidence type="ECO:0000313" key="1">
    <source>
        <dbReference type="EMBL" id="CRI34122.1"/>
    </source>
</evidence>
<proteinExistence type="predicted"/>
<dbReference type="RefSeq" id="WP_015106208.1">
    <property type="nucleotide sequence ID" value="NZ_AP026684.1"/>
</dbReference>
<dbReference type="AlphaFoldDB" id="A0A0K2XXX5"/>
<accession>A0A0K2XXX5</accession>
<keyword evidence="2" id="KW-1185">Reference proteome</keyword>
<evidence type="ECO:0000313" key="2">
    <source>
        <dbReference type="Proteomes" id="UP000046090"/>
    </source>
</evidence>
<protein>
    <submittedName>
        <fullName evidence="1">Uncharacterized protein</fullName>
    </submittedName>
</protein>